<reference evidence="2 3" key="1">
    <citation type="journal article" date="2012" name="Science">
        <title>The Paleozoic origin of enzymatic lignin decomposition reconstructed from 31 fungal genomes.</title>
        <authorList>
            <person name="Floudas D."/>
            <person name="Binder M."/>
            <person name="Riley R."/>
            <person name="Barry K."/>
            <person name="Blanchette R.A."/>
            <person name="Henrissat B."/>
            <person name="Martinez A.T."/>
            <person name="Otillar R."/>
            <person name="Spatafora J.W."/>
            <person name="Yadav J.S."/>
            <person name="Aerts A."/>
            <person name="Benoit I."/>
            <person name="Boyd A."/>
            <person name="Carlson A."/>
            <person name="Copeland A."/>
            <person name="Coutinho P.M."/>
            <person name="de Vries R.P."/>
            <person name="Ferreira P."/>
            <person name="Findley K."/>
            <person name="Foster B."/>
            <person name="Gaskell J."/>
            <person name="Glotzer D."/>
            <person name="Gorecki P."/>
            <person name="Heitman J."/>
            <person name="Hesse C."/>
            <person name="Hori C."/>
            <person name="Igarashi K."/>
            <person name="Jurgens J.A."/>
            <person name="Kallen N."/>
            <person name="Kersten P."/>
            <person name="Kohler A."/>
            <person name="Kuees U."/>
            <person name="Kumar T.K.A."/>
            <person name="Kuo A."/>
            <person name="LaButti K."/>
            <person name="Larrondo L.F."/>
            <person name="Lindquist E."/>
            <person name="Ling A."/>
            <person name="Lombard V."/>
            <person name="Lucas S."/>
            <person name="Lundell T."/>
            <person name="Martin R."/>
            <person name="McLaughlin D.J."/>
            <person name="Morgenstern I."/>
            <person name="Morin E."/>
            <person name="Murat C."/>
            <person name="Nagy L.G."/>
            <person name="Nolan M."/>
            <person name="Ohm R.A."/>
            <person name="Patyshakuliyeva A."/>
            <person name="Rokas A."/>
            <person name="Ruiz-Duenas F.J."/>
            <person name="Sabat G."/>
            <person name="Salamov A."/>
            <person name="Samejima M."/>
            <person name="Schmutz J."/>
            <person name="Slot J.C."/>
            <person name="St John F."/>
            <person name="Stenlid J."/>
            <person name="Sun H."/>
            <person name="Sun S."/>
            <person name="Syed K."/>
            <person name="Tsang A."/>
            <person name="Wiebenga A."/>
            <person name="Young D."/>
            <person name="Pisabarro A."/>
            <person name="Eastwood D.C."/>
            <person name="Martin F."/>
            <person name="Cullen D."/>
            <person name="Grigoriev I.V."/>
            <person name="Hibbett D.S."/>
        </authorList>
    </citation>
    <scope>NUCLEOTIDE SEQUENCE [LARGE SCALE GENOMIC DNA]</scope>
    <source>
        <strain evidence="2 3">ATCC 11539</strain>
    </source>
</reference>
<dbReference type="RefSeq" id="XP_007871107.1">
    <property type="nucleotide sequence ID" value="XM_007872916.1"/>
</dbReference>
<evidence type="ECO:0000313" key="3">
    <source>
        <dbReference type="Proteomes" id="UP000030669"/>
    </source>
</evidence>
<dbReference type="AlphaFoldDB" id="S7PSJ8"/>
<evidence type="ECO:0000313" key="2">
    <source>
        <dbReference type="EMBL" id="EPQ50393.1"/>
    </source>
</evidence>
<feature type="region of interest" description="Disordered" evidence="1">
    <location>
        <begin position="110"/>
        <end position="129"/>
    </location>
</feature>
<dbReference type="EMBL" id="KB469316">
    <property type="protein sequence ID" value="EPQ50393.1"/>
    <property type="molecule type" value="Genomic_DNA"/>
</dbReference>
<dbReference type="Proteomes" id="UP000030669">
    <property type="component" value="Unassembled WGS sequence"/>
</dbReference>
<dbReference type="HOGENOM" id="CLU_1949038_0_0_1"/>
<dbReference type="GeneID" id="19304791"/>
<dbReference type="OrthoDB" id="2803172at2759"/>
<evidence type="ECO:0000256" key="1">
    <source>
        <dbReference type="SAM" id="MobiDB-lite"/>
    </source>
</evidence>
<name>S7PSJ8_GLOTA</name>
<sequence length="129" mass="14639">MIICKVEWVPENKDPRFQFRITRCGVVRISEMAARAETVLNSERDETQAYIKTAVDALEVGNPWEYVQMVPILHMLHDEAGNNSSLRTSGVTLKGLRYIPYNAEWRKTINQSGDDAPGALGAHDHEHDF</sequence>
<keyword evidence="3" id="KW-1185">Reference proteome</keyword>
<gene>
    <name evidence="2" type="ORF">GLOTRDRAFT_141508</name>
</gene>
<accession>S7PSJ8</accession>
<organism evidence="2 3">
    <name type="scientific">Gloeophyllum trabeum (strain ATCC 11539 / FP-39264 / Madison 617)</name>
    <name type="common">Brown rot fungus</name>
    <dbReference type="NCBI Taxonomy" id="670483"/>
    <lineage>
        <taxon>Eukaryota</taxon>
        <taxon>Fungi</taxon>
        <taxon>Dikarya</taxon>
        <taxon>Basidiomycota</taxon>
        <taxon>Agaricomycotina</taxon>
        <taxon>Agaricomycetes</taxon>
        <taxon>Gloeophyllales</taxon>
        <taxon>Gloeophyllaceae</taxon>
        <taxon>Gloeophyllum</taxon>
    </lineage>
</organism>
<proteinExistence type="predicted"/>
<dbReference type="KEGG" id="gtr:GLOTRDRAFT_141508"/>
<protein>
    <submittedName>
        <fullName evidence="2">Uncharacterized protein</fullName>
    </submittedName>
</protein>